<evidence type="ECO:0000256" key="7">
    <source>
        <dbReference type="SAM" id="MobiDB-lite"/>
    </source>
</evidence>
<keyword evidence="6" id="KW-0012">Acyltransferase</keyword>
<dbReference type="Proteomes" id="UP001258945">
    <property type="component" value="Unassembled WGS sequence"/>
</dbReference>
<evidence type="ECO:0000256" key="4">
    <source>
        <dbReference type="ARBA" id="ARBA00022679"/>
    </source>
</evidence>
<gene>
    <name evidence="9" type="ORF">RQ831_22025</name>
</gene>
<dbReference type="Pfam" id="PF03279">
    <property type="entry name" value="Lip_A_acyltrans"/>
    <property type="match status" value="1"/>
</dbReference>
<keyword evidence="4" id="KW-0808">Transferase</keyword>
<evidence type="ECO:0000256" key="3">
    <source>
        <dbReference type="ARBA" id="ARBA00022519"/>
    </source>
</evidence>
<evidence type="ECO:0000256" key="8">
    <source>
        <dbReference type="SAM" id="Phobius"/>
    </source>
</evidence>
<evidence type="ECO:0008006" key="11">
    <source>
        <dbReference type="Google" id="ProtNLM"/>
    </source>
</evidence>
<proteinExistence type="predicted"/>
<sequence>MTWERQAERGSAGALRLMVWIVDHLGGGVAQFLLYPVTAYFLLSAPQRWTASRVFLSRALGRRAGWRDLYRQYFAFCSTFLDRLYLLRGQTAGYEFRVTGLEHLQALIAEKRGCILLGAHLGSFEAMRSLADQGCPVEVLALMQADHAARATAFFETVAPQHMATVVPLGRPDAMLRAKECLERGGLLGILADRGPEGARLSYHSFLGQPAGFPVGPHALAAVLRAPVMLAFGLWHGARRYEIRFEPFADQIAPDRQNRQADLETVMGRYVTRLEDMARRHPYNWFNFYDFWKRPEVHEDALDPPHHAPPAADSPVGPGHTRGAGGDAA</sequence>
<dbReference type="InterPro" id="IPR014548">
    <property type="entry name" value="Ac_Trasf"/>
</dbReference>
<evidence type="ECO:0000313" key="9">
    <source>
        <dbReference type="EMBL" id="MDT8333737.1"/>
    </source>
</evidence>
<protein>
    <recommendedName>
        <fullName evidence="11">Lipid A biosynthesis lauroyl acyltransferase</fullName>
    </recommendedName>
</protein>
<keyword evidence="2" id="KW-1003">Cell membrane</keyword>
<name>A0ABU3MLV8_9PROT</name>
<organism evidence="9 10">
    <name type="scientific">Roseomonas gilardii</name>
    <dbReference type="NCBI Taxonomy" id="257708"/>
    <lineage>
        <taxon>Bacteria</taxon>
        <taxon>Pseudomonadati</taxon>
        <taxon>Pseudomonadota</taxon>
        <taxon>Alphaproteobacteria</taxon>
        <taxon>Acetobacterales</taxon>
        <taxon>Roseomonadaceae</taxon>
        <taxon>Roseomonas</taxon>
    </lineage>
</organism>
<feature type="region of interest" description="Disordered" evidence="7">
    <location>
        <begin position="302"/>
        <end position="329"/>
    </location>
</feature>
<feature type="compositionally biased region" description="Gly residues" evidence="7">
    <location>
        <begin position="320"/>
        <end position="329"/>
    </location>
</feature>
<evidence type="ECO:0000256" key="2">
    <source>
        <dbReference type="ARBA" id="ARBA00022475"/>
    </source>
</evidence>
<evidence type="ECO:0000256" key="5">
    <source>
        <dbReference type="ARBA" id="ARBA00023136"/>
    </source>
</evidence>
<accession>A0ABU3MLV8</accession>
<dbReference type="PANTHER" id="PTHR30606:SF9">
    <property type="entry name" value="LIPID A BIOSYNTHESIS LAUROYLTRANSFERASE"/>
    <property type="match status" value="1"/>
</dbReference>
<reference evidence="9 10" key="1">
    <citation type="journal article" date="2019" name="Microb. Pathog.">
        <title>Comparison of VITEK 2, MALDI-TOF MS, 16S rRNA gene sequencing, and whole-genome sequencing for identification of Roseomonas mucosa.</title>
        <authorList>
            <person name="Rudolph W.W."/>
            <person name="Gunzer F."/>
            <person name="Trauth M."/>
            <person name="Bunk B."/>
            <person name="Bigge R."/>
            <person name="Schrottner P."/>
        </authorList>
    </citation>
    <scope>NUCLEOTIDE SEQUENCE [LARGE SCALE GENOMIC DNA]</scope>
    <source>
        <strain evidence="9 10">DSM 103800</strain>
    </source>
</reference>
<keyword evidence="8" id="KW-1133">Transmembrane helix</keyword>
<evidence type="ECO:0000313" key="10">
    <source>
        <dbReference type="Proteomes" id="UP001258945"/>
    </source>
</evidence>
<dbReference type="EMBL" id="JAVVDO010000072">
    <property type="protein sequence ID" value="MDT8333737.1"/>
    <property type="molecule type" value="Genomic_DNA"/>
</dbReference>
<feature type="transmembrane region" description="Helical" evidence="8">
    <location>
        <begin position="20"/>
        <end position="43"/>
    </location>
</feature>
<dbReference type="RefSeq" id="WP_314285390.1">
    <property type="nucleotide sequence ID" value="NZ_JAVVDO010000072.1"/>
</dbReference>
<dbReference type="CDD" id="cd07984">
    <property type="entry name" value="LPLAT_LABLAT-like"/>
    <property type="match status" value="1"/>
</dbReference>
<keyword evidence="8" id="KW-0812">Transmembrane</keyword>
<keyword evidence="10" id="KW-1185">Reference proteome</keyword>
<keyword evidence="3" id="KW-0997">Cell inner membrane</keyword>
<dbReference type="PANTHER" id="PTHR30606">
    <property type="entry name" value="LIPID A BIOSYNTHESIS LAUROYL ACYLTRANSFERASE"/>
    <property type="match status" value="1"/>
</dbReference>
<evidence type="ECO:0000256" key="6">
    <source>
        <dbReference type="ARBA" id="ARBA00023315"/>
    </source>
</evidence>
<dbReference type="InterPro" id="IPR004960">
    <property type="entry name" value="LipA_acyltrans"/>
</dbReference>
<keyword evidence="5 8" id="KW-0472">Membrane</keyword>
<comment type="subcellular location">
    <subcellularLocation>
        <location evidence="1">Cell inner membrane</location>
    </subcellularLocation>
</comment>
<dbReference type="PIRSF" id="PIRSF028561">
    <property type="entry name" value="Ac_Trasf"/>
    <property type="match status" value="1"/>
</dbReference>
<evidence type="ECO:0000256" key="1">
    <source>
        <dbReference type="ARBA" id="ARBA00004533"/>
    </source>
</evidence>
<comment type="caution">
    <text evidence="9">The sequence shown here is derived from an EMBL/GenBank/DDBJ whole genome shotgun (WGS) entry which is preliminary data.</text>
</comment>